<dbReference type="AlphaFoldDB" id="X1D115"/>
<proteinExistence type="predicted"/>
<organism evidence="1">
    <name type="scientific">marine sediment metagenome</name>
    <dbReference type="NCBI Taxonomy" id="412755"/>
    <lineage>
        <taxon>unclassified sequences</taxon>
        <taxon>metagenomes</taxon>
        <taxon>ecological metagenomes</taxon>
    </lineage>
</organism>
<feature type="non-terminal residue" evidence="1">
    <location>
        <position position="291"/>
    </location>
</feature>
<feature type="non-terminal residue" evidence="1">
    <location>
        <position position="1"/>
    </location>
</feature>
<reference evidence="1" key="1">
    <citation type="journal article" date="2014" name="Front. Microbiol.">
        <title>High frequency of phylogenetically diverse reductive dehalogenase-homologous genes in deep subseafloor sedimentary metagenomes.</title>
        <authorList>
            <person name="Kawai M."/>
            <person name="Futagami T."/>
            <person name="Toyoda A."/>
            <person name="Takaki Y."/>
            <person name="Nishi S."/>
            <person name="Hori S."/>
            <person name="Arai W."/>
            <person name="Tsubouchi T."/>
            <person name="Morono Y."/>
            <person name="Uchiyama I."/>
            <person name="Ito T."/>
            <person name="Fujiyama A."/>
            <person name="Inagaki F."/>
            <person name="Takami H."/>
        </authorList>
    </citation>
    <scope>NUCLEOTIDE SEQUENCE</scope>
    <source>
        <strain evidence="1">Expedition CK06-06</strain>
    </source>
</reference>
<accession>X1D115</accession>
<gene>
    <name evidence="1" type="ORF">S01H4_39370</name>
</gene>
<protein>
    <submittedName>
        <fullName evidence="1">Uncharacterized protein</fullName>
    </submittedName>
</protein>
<comment type="caution">
    <text evidence="1">The sequence shown here is derived from an EMBL/GenBank/DDBJ whole genome shotgun (WGS) entry which is preliminary data.</text>
</comment>
<evidence type="ECO:0000313" key="1">
    <source>
        <dbReference type="EMBL" id="GAG98807.1"/>
    </source>
</evidence>
<name>X1D115_9ZZZZ</name>
<dbReference type="EMBL" id="BART01021317">
    <property type="protein sequence ID" value="GAG98807.1"/>
    <property type="molecule type" value="Genomic_DNA"/>
</dbReference>
<sequence length="291" mass="34471">LLKFYVVNDSLITELTEDVDYTIDERDFLVFYYEDYFQVGRTFNFTAYLIWEHILAFGNWQIEQKEDQVLKINEAEQELTADFNYNFFMIARHYDALSLVDSLPIIFWDVALTVNPFDKELFNNHELMINGIEVDIGDYLTPEKAFKIELSDHFTPEANSFSLNFTTNYVLRFEEPVGKFWAVDRLVDRRSIRERMYLCNLISGPRHIYLKNIIFHEKAIYFEEVLDSYSLFDRYVEINELNSSISGYKGLNVTVPYLYVGETSPLLIKYLTFQRLKIIITDDIKMPIIDA</sequence>